<evidence type="ECO:0000313" key="1">
    <source>
        <dbReference type="EMBL" id="GFY59934.1"/>
    </source>
</evidence>
<name>A0A8X6XUS8_9ARAC</name>
<comment type="caution">
    <text evidence="1">The sequence shown here is derived from an EMBL/GenBank/DDBJ whole genome shotgun (WGS) entry which is preliminary data.</text>
</comment>
<gene>
    <name evidence="1" type="ORF">TNIN_438531</name>
</gene>
<protein>
    <submittedName>
        <fullName evidence="1">Uncharacterized protein</fullName>
    </submittedName>
</protein>
<proteinExistence type="predicted"/>
<dbReference type="EMBL" id="BMAV01012890">
    <property type="protein sequence ID" value="GFY59934.1"/>
    <property type="molecule type" value="Genomic_DNA"/>
</dbReference>
<sequence>MRKIMHLWGHFSTGSGILIFSIFPVTASFFPPSSTFSIDRLWSGGVSSPYLLGRKHLRSPGLTRKRSPANSALERPAVSSRARISVLVLLSQVGGECRLLLVDTSALLCFPFQHFLQPRHTIKQSTFCC</sequence>
<dbReference type="Proteomes" id="UP000886998">
    <property type="component" value="Unassembled WGS sequence"/>
</dbReference>
<evidence type="ECO:0000313" key="2">
    <source>
        <dbReference type="Proteomes" id="UP000886998"/>
    </source>
</evidence>
<dbReference type="AlphaFoldDB" id="A0A8X6XUS8"/>
<organism evidence="1 2">
    <name type="scientific">Trichonephila inaurata madagascariensis</name>
    <dbReference type="NCBI Taxonomy" id="2747483"/>
    <lineage>
        <taxon>Eukaryota</taxon>
        <taxon>Metazoa</taxon>
        <taxon>Ecdysozoa</taxon>
        <taxon>Arthropoda</taxon>
        <taxon>Chelicerata</taxon>
        <taxon>Arachnida</taxon>
        <taxon>Araneae</taxon>
        <taxon>Araneomorphae</taxon>
        <taxon>Entelegynae</taxon>
        <taxon>Araneoidea</taxon>
        <taxon>Nephilidae</taxon>
        <taxon>Trichonephila</taxon>
        <taxon>Trichonephila inaurata</taxon>
    </lineage>
</organism>
<keyword evidence="2" id="KW-1185">Reference proteome</keyword>
<reference evidence="1" key="1">
    <citation type="submission" date="2020-08" db="EMBL/GenBank/DDBJ databases">
        <title>Multicomponent nature underlies the extraordinary mechanical properties of spider dragline silk.</title>
        <authorList>
            <person name="Kono N."/>
            <person name="Nakamura H."/>
            <person name="Mori M."/>
            <person name="Yoshida Y."/>
            <person name="Ohtoshi R."/>
            <person name="Malay A.D."/>
            <person name="Moran D.A.P."/>
            <person name="Tomita M."/>
            <person name="Numata K."/>
            <person name="Arakawa K."/>
        </authorList>
    </citation>
    <scope>NUCLEOTIDE SEQUENCE</scope>
</reference>
<accession>A0A8X6XUS8</accession>